<protein>
    <submittedName>
        <fullName evidence="2">DNA primase</fullName>
    </submittedName>
</protein>
<name>A0ABW9NMS4_9ACTN</name>
<keyword evidence="3" id="KW-1185">Reference proteome</keyword>
<proteinExistence type="predicted"/>
<feature type="domain" description="Bacteriophage/plasmid primase P4 C-terminal" evidence="1">
    <location>
        <begin position="41"/>
        <end position="123"/>
    </location>
</feature>
<reference evidence="2 3" key="1">
    <citation type="submission" date="2019-06" db="EMBL/GenBank/DDBJ databases">
        <title>Comparative genomics and metabolomics analyses of clavulanic acid producing Streptomyces species provides insight into specialized metabolism and evolution of beta-lactam biosynthetic gene clusters.</title>
        <authorList>
            <person name="Moore M.A."/>
            <person name="Cruz-Morales P."/>
            <person name="Barona Gomez F."/>
            <person name="Kapil T."/>
        </authorList>
    </citation>
    <scope>NUCLEOTIDE SEQUENCE [LARGE SCALE GENOMIC DNA]</scope>
    <source>
        <strain evidence="2 3">T-272</strain>
    </source>
</reference>
<gene>
    <name evidence="2" type="ORF">FFZ77_02970</name>
</gene>
<evidence type="ECO:0000313" key="2">
    <source>
        <dbReference type="EMBL" id="MQS34620.1"/>
    </source>
</evidence>
<sequence>MARSAVPTAPVPSQASGSALETAQVTASGLMPDTLTDRGNAKLFVKLYANDYRHVTGLGWYRWDNTRWQSDENDTVLWAAGEMAENIATTDPRGVHTDSALRKHRRRALSTSGMNALLMQARSA</sequence>
<organism evidence="2 3">
    <name type="scientific">Streptomyces katsurahamanus</name>
    <dbReference type="NCBI Taxonomy" id="2577098"/>
    <lineage>
        <taxon>Bacteria</taxon>
        <taxon>Bacillati</taxon>
        <taxon>Actinomycetota</taxon>
        <taxon>Actinomycetes</taxon>
        <taxon>Kitasatosporales</taxon>
        <taxon>Streptomycetaceae</taxon>
        <taxon>Streptomyces</taxon>
    </lineage>
</organism>
<dbReference type="InterPro" id="IPR014818">
    <property type="entry name" value="Phage/plasmid_primase_P4_C"/>
</dbReference>
<evidence type="ECO:0000259" key="1">
    <source>
        <dbReference type="Pfam" id="PF08706"/>
    </source>
</evidence>
<dbReference type="Pfam" id="PF08706">
    <property type="entry name" value="D5_N"/>
    <property type="match status" value="1"/>
</dbReference>
<accession>A0ABW9NMS4</accession>
<dbReference type="Proteomes" id="UP000460558">
    <property type="component" value="Unassembled WGS sequence"/>
</dbReference>
<comment type="caution">
    <text evidence="2">The sequence shown here is derived from an EMBL/GenBank/DDBJ whole genome shotgun (WGS) entry which is preliminary data.</text>
</comment>
<evidence type="ECO:0000313" key="3">
    <source>
        <dbReference type="Proteomes" id="UP000460558"/>
    </source>
</evidence>
<dbReference type="EMBL" id="VDEQ01000026">
    <property type="protein sequence ID" value="MQS34620.1"/>
    <property type="molecule type" value="Genomic_DNA"/>
</dbReference>
<feature type="non-terminal residue" evidence="2">
    <location>
        <position position="124"/>
    </location>
</feature>